<dbReference type="RefSeq" id="WP_085472686.1">
    <property type="nucleotide sequence ID" value="NZ_FXAU01000003.1"/>
</dbReference>
<keyword evidence="3 6" id="KW-0489">Methyltransferase</keyword>
<evidence type="ECO:0000313" key="8">
    <source>
        <dbReference type="Proteomes" id="UP000192980"/>
    </source>
</evidence>
<feature type="binding site" evidence="6">
    <location>
        <position position="129"/>
    </location>
    <ligand>
        <name>S-adenosyl-L-methionine</name>
        <dbReference type="ChEBI" id="CHEBI:59789"/>
    </ligand>
</feature>
<accession>A0A1X7JMR4</accession>
<keyword evidence="8" id="KW-1185">Reference proteome</keyword>
<keyword evidence="5 6" id="KW-0949">S-adenosyl-L-methionine</keyword>
<comment type="function">
    <text evidence="6">Methylates ribosomal protein L11.</text>
</comment>
<dbReference type="GO" id="GO:0032259">
    <property type="term" value="P:methylation"/>
    <property type="evidence" value="ECO:0007669"/>
    <property type="project" value="UniProtKB-KW"/>
</dbReference>
<dbReference type="SUPFAM" id="SSF53335">
    <property type="entry name" value="S-adenosyl-L-methionine-dependent methyltransferases"/>
    <property type="match status" value="1"/>
</dbReference>
<dbReference type="InterPro" id="IPR029063">
    <property type="entry name" value="SAM-dependent_MTases_sf"/>
</dbReference>
<dbReference type="CDD" id="cd02440">
    <property type="entry name" value="AdoMet_MTases"/>
    <property type="match status" value="1"/>
</dbReference>
<comment type="subcellular location">
    <subcellularLocation>
        <location evidence="6">Cytoplasm</location>
    </subcellularLocation>
</comment>
<feature type="binding site" evidence="6">
    <location>
        <position position="214"/>
    </location>
    <ligand>
        <name>S-adenosyl-L-methionine</name>
        <dbReference type="ChEBI" id="CHEBI:59789"/>
    </ligand>
</feature>
<comment type="similarity">
    <text evidence="1 6">Belongs to the methyltransferase superfamily. PrmA family.</text>
</comment>
<dbReference type="Pfam" id="PF06325">
    <property type="entry name" value="PrmA"/>
    <property type="match status" value="1"/>
</dbReference>
<dbReference type="PANTHER" id="PTHR43648">
    <property type="entry name" value="ELECTRON TRANSFER FLAVOPROTEIN BETA SUBUNIT LYSINE METHYLTRANSFERASE"/>
    <property type="match status" value="1"/>
</dbReference>
<dbReference type="EMBL" id="FXAU01000003">
    <property type="protein sequence ID" value="SMG29510.1"/>
    <property type="molecule type" value="Genomic_DNA"/>
</dbReference>
<dbReference type="PANTHER" id="PTHR43648:SF1">
    <property type="entry name" value="ELECTRON TRANSFER FLAVOPROTEIN BETA SUBUNIT LYSINE METHYLTRANSFERASE"/>
    <property type="match status" value="1"/>
</dbReference>
<reference evidence="7 8" key="1">
    <citation type="submission" date="2017-04" db="EMBL/GenBank/DDBJ databases">
        <authorList>
            <person name="Afonso C.L."/>
            <person name="Miller P.J."/>
            <person name="Scott M.A."/>
            <person name="Spackman E."/>
            <person name="Goraichik I."/>
            <person name="Dimitrov K.M."/>
            <person name="Suarez D.L."/>
            <person name="Swayne D.E."/>
        </authorList>
    </citation>
    <scope>NUCLEOTIDE SEQUENCE [LARGE SCALE GENOMIC DNA]</scope>
    <source>
        <strain evidence="7 8">DSM 22418</strain>
    </source>
</reference>
<dbReference type="GO" id="GO:0008276">
    <property type="term" value="F:protein methyltransferase activity"/>
    <property type="evidence" value="ECO:0007669"/>
    <property type="project" value="UniProtKB-UniRule"/>
</dbReference>
<keyword evidence="4 6" id="KW-0808">Transferase</keyword>
<dbReference type="InterPro" id="IPR004498">
    <property type="entry name" value="Ribosomal_PrmA_MeTrfase"/>
</dbReference>
<feature type="binding site" evidence="6">
    <location>
        <position position="150"/>
    </location>
    <ligand>
        <name>S-adenosyl-L-methionine</name>
        <dbReference type="ChEBI" id="CHEBI:59789"/>
    </ligand>
</feature>
<evidence type="ECO:0000256" key="1">
    <source>
        <dbReference type="ARBA" id="ARBA00009741"/>
    </source>
</evidence>
<keyword evidence="7" id="KW-0689">Ribosomal protein</keyword>
<dbReference type="Proteomes" id="UP000192980">
    <property type="component" value="Unassembled WGS sequence"/>
</dbReference>
<gene>
    <name evidence="6" type="primary">prmA</name>
    <name evidence="7" type="ORF">SAMN05660862_1933</name>
</gene>
<dbReference type="AlphaFoldDB" id="A0A1X7JMR4"/>
<comment type="catalytic activity">
    <reaction evidence="6">
        <text>L-lysyl-[protein] + 3 S-adenosyl-L-methionine = N(6),N(6),N(6)-trimethyl-L-lysyl-[protein] + 3 S-adenosyl-L-homocysteine + 3 H(+)</text>
        <dbReference type="Rhea" id="RHEA:54192"/>
        <dbReference type="Rhea" id="RHEA-COMP:9752"/>
        <dbReference type="Rhea" id="RHEA-COMP:13826"/>
        <dbReference type="ChEBI" id="CHEBI:15378"/>
        <dbReference type="ChEBI" id="CHEBI:29969"/>
        <dbReference type="ChEBI" id="CHEBI:57856"/>
        <dbReference type="ChEBI" id="CHEBI:59789"/>
        <dbReference type="ChEBI" id="CHEBI:61961"/>
    </reaction>
</comment>
<dbReference type="OrthoDB" id="9785995at2"/>
<organism evidence="7 8">
    <name type="scientific">Sphingobacterium psychroaquaticum</name>
    <dbReference type="NCBI Taxonomy" id="561061"/>
    <lineage>
        <taxon>Bacteria</taxon>
        <taxon>Pseudomonadati</taxon>
        <taxon>Bacteroidota</taxon>
        <taxon>Sphingobacteriia</taxon>
        <taxon>Sphingobacteriales</taxon>
        <taxon>Sphingobacteriaceae</taxon>
        <taxon>Sphingobacterium</taxon>
    </lineage>
</organism>
<name>A0A1X7JMR4_9SPHI</name>
<evidence type="ECO:0000256" key="3">
    <source>
        <dbReference type="ARBA" id="ARBA00022603"/>
    </source>
</evidence>
<dbReference type="EC" id="2.1.1.-" evidence="6"/>
<keyword evidence="7" id="KW-0687">Ribonucleoprotein</keyword>
<evidence type="ECO:0000256" key="6">
    <source>
        <dbReference type="HAMAP-Rule" id="MF_00735"/>
    </source>
</evidence>
<dbReference type="InterPro" id="IPR050078">
    <property type="entry name" value="Ribosomal_L11_MeTrfase_PrmA"/>
</dbReference>
<keyword evidence="2 6" id="KW-0963">Cytoplasm</keyword>
<protein>
    <recommendedName>
        <fullName evidence="6">Ribosomal protein L11 methyltransferase</fullName>
        <shortName evidence="6">L11 Mtase</shortName>
        <ecNumber evidence="6">2.1.1.-</ecNumber>
    </recommendedName>
</protein>
<sequence>MRYSSVTFITPSIEDWQKDLLIDALGDIGYDTFEDVAGGFAAYIPTANYDLQALETTLLHHSEGFDVQYTVADLDDQNWNKLWESNFNPIVVDNRCYVRATFHEPRPDMAYEIVIDPKMSFGTGHHQTTSMMLSYILENQFTGTAVLDMGCGTGILAILAIKRGADHVLAVDYDDICVASVEENKGLNNINTITTKLGSKEVIEGSKFDIILANINRNILLDQLEQYSLCLGENGQLYISGFYDGEDLSILSEKAQQYGFSFESKKVLDSWCSAKFVKNS</sequence>
<evidence type="ECO:0000256" key="4">
    <source>
        <dbReference type="ARBA" id="ARBA00022679"/>
    </source>
</evidence>
<dbReference type="GO" id="GO:0005840">
    <property type="term" value="C:ribosome"/>
    <property type="evidence" value="ECO:0007669"/>
    <property type="project" value="UniProtKB-KW"/>
</dbReference>
<dbReference type="NCBIfam" id="NF001785">
    <property type="entry name" value="PRK00517.2-2"/>
    <property type="match status" value="1"/>
</dbReference>
<evidence type="ECO:0000256" key="2">
    <source>
        <dbReference type="ARBA" id="ARBA00022490"/>
    </source>
</evidence>
<feature type="binding site" evidence="6">
    <location>
        <position position="172"/>
    </location>
    <ligand>
        <name>S-adenosyl-L-methionine</name>
        <dbReference type="ChEBI" id="CHEBI:59789"/>
    </ligand>
</feature>
<proteinExistence type="inferred from homology"/>
<dbReference type="HAMAP" id="MF_00735">
    <property type="entry name" value="Methyltr_PrmA"/>
    <property type="match status" value="1"/>
</dbReference>
<dbReference type="Gene3D" id="3.40.50.150">
    <property type="entry name" value="Vaccinia Virus protein VP39"/>
    <property type="match status" value="1"/>
</dbReference>
<evidence type="ECO:0000313" key="7">
    <source>
        <dbReference type="EMBL" id="SMG29510.1"/>
    </source>
</evidence>
<evidence type="ECO:0000256" key="5">
    <source>
        <dbReference type="ARBA" id="ARBA00022691"/>
    </source>
</evidence>
<dbReference type="STRING" id="561061.SAMN05660862_1933"/>
<dbReference type="GO" id="GO:0005737">
    <property type="term" value="C:cytoplasm"/>
    <property type="evidence" value="ECO:0007669"/>
    <property type="project" value="UniProtKB-SubCell"/>
</dbReference>